<dbReference type="EMBL" id="FCOA02000020">
    <property type="protein sequence ID" value="SAK79745.1"/>
    <property type="molecule type" value="Genomic_DNA"/>
</dbReference>
<dbReference type="InterPro" id="IPR036922">
    <property type="entry name" value="Rieske_2Fe-2S_sf"/>
</dbReference>
<dbReference type="CDD" id="cd06185">
    <property type="entry name" value="PDR_like"/>
    <property type="match status" value="1"/>
</dbReference>
<organism evidence="8 9">
    <name type="scientific">Caballeronia hypogeia</name>
    <dbReference type="NCBI Taxonomy" id="1777140"/>
    <lineage>
        <taxon>Bacteria</taxon>
        <taxon>Pseudomonadati</taxon>
        <taxon>Pseudomonadota</taxon>
        <taxon>Betaproteobacteria</taxon>
        <taxon>Burkholderiales</taxon>
        <taxon>Burkholderiaceae</taxon>
        <taxon>Caballeronia</taxon>
    </lineage>
</organism>
<evidence type="ECO:0000256" key="4">
    <source>
        <dbReference type="ARBA" id="ARBA00023014"/>
    </source>
</evidence>
<evidence type="ECO:0000313" key="8">
    <source>
        <dbReference type="EMBL" id="SAK79745.1"/>
    </source>
</evidence>
<dbReference type="Gene3D" id="2.40.30.10">
    <property type="entry name" value="Translation factors"/>
    <property type="match status" value="1"/>
</dbReference>
<dbReference type="OrthoDB" id="9769355at2"/>
<feature type="domain" description="FAD-binding FR-type" evidence="7">
    <location>
        <begin position="273"/>
        <end position="374"/>
    </location>
</feature>
<dbReference type="PRINTS" id="PR00409">
    <property type="entry name" value="PHDIOXRDTASE"/>
</dbReference>
<dbReference type="Pfam" id="PF00355">
    <property type="entry name" value="Rieske"/>
    <property type="match status" value="1"/>
</dbReference>
<dbReference type="InterPro" id="IPR001041">
    <property type="entry name" value="2Fe-2S_ferredoxin-type"/>
</dbReference>
<dbReference type="GO" id="GO:0016491">
    <property type="term" value="F:oxidoreductase activity"/>
    <property type="evidence" value="ECO:0007669"/>
    <property type="project" value="InterPro"/>
</dbReference>
<dbReference type="InterPro" id="IPR017938">
    <property type="entry name" value="Riboflavin_synthase-like_b-brl"/>
</dbReference>
<dbReference type="InterPro" id="IPR006058">
    <property type="entry name" value="2Fe2S_fd_BS"/>
</dbReference>
<dbReference type="SUPFAM" id="SSF52343">
    <property type="entry name" value="Ferredoxin reductase-like, C-terminal NADP-linked domain"/>
    <property type="match status" value="1"/>
</dbReference>
<keyword evidence="9" id="KW-1185">Reference proteome</keyword>
<feature type="domain" description="2Fe-2S ferredoxin-type" evidence="5">
    <location>
        <begin position="503"/>
        <end position="588"/>
    </location>
</feature>
<dbReference type="SUPFAM" id="SSF50022">
    <property type="entry name" value="ISP domain"/>
    <property type="match status" value="1"/>
</dbReference>
<name>A0A158CBM1_9BURK</name>
<evidence type="ECO:0000256" key="1">
    <source>
        <dbReference type="ARBA" id="ARBA00022714"/>
    </source>
</evidence>
<dbReference type="SUPFAM" id="SSF63380">
    <property type="entry name" value="Riboflavin synthase domain-like"/>
    <property type="match status" value="1"/>
</dbReference>
<dbReference type="PANTHER" id="PTHR30212">
    <property type="entry name" value="PROTEIN YIIM"/>
    <property type="match status" value="1"/>
</dbReference>
<dbReference type="AlphaFoldDB" id="A0A158CBM1"/>
<feature type="domain" description="Rieske" evidence="6">
    <location>
        <begin position="9"/>
        <end position="114"/>
    </location>
</feature>
<comment type="caution">
    <text evidence="8">The sequence shown here is derived from an EMBL/GenBank/DDBJ whole genome shotgun (WGS) entry which is preliminary data.</text>
</comment>
<keyword evidence="3" id="KW-0408">Iron</keyword>
<dbReference type="Gene3D" id="3.40.50.80">
    <property type="entry name" value="Nucleotide-binding domain of ferredoxin-NADP reductase (FNR) module"/>
    <property type="match status" value="1"/>
</dbReference>
<accession>A0A158CBM1</accession>
<dbReference type="GO" id="GO:0046872">
    <property type="term" value="F:metal ion binding"/>
    <property type="evidence" value="ECO:0007669"/>
    <property type="project" value="UniProtKB-KW"/>
</dbReference>
<dbReference type="InterPro" id="IPR036010">
    <property type="entry name" value="2Fe-2S_ferredoxin-like_sf"/>
</dbReference>
<dbReference type="PROSITE" id="PS51296">
    <property type="entry name" value="RIESKE"/>
    <property type="match status" value="1"/>
</dbReference>
<evidence type="ECO:0000259" key="5">
    <source>
        <dbReference type="PROSITE" id="PS51085"/>
    </source>
</evidence>
<sequence length="588" mass="64538">MSSFDSNRWYPISSSEVLSERHVYQTSLAGQELAVWRDDNGIANAWENRCPHRGLRLSLGVNLGHELRCQYHGWTYESGSGGCTFVPAHRDATEPSKACVSTFAVREAGGLVWASLGAPVGDPPLIKTQEGGTIFTFMRSLPFNLPVAEVAKGLLEDGVCFAECFDQEPGSVGLRQFGNDSVALSVGENGRSGLHFYIQPHSADKTIVHVNALLQEPVSRSFVERFSHVFGEFRRALERPRVEQPVTKVAAARKSTQTPVPVPVVVAVPQTSSAEYRCKVTSRVQETGDIVSFGLTPIGRTLPQLTPGMHVSVTTPSGVVRQYSVINGPHEREAFLIGVKRELQSLGGSRSMHDDVKEGTELKITVPRNGFPLRRNGRTPVLIAGGIGITPILAMAQALNASGDKYAMHYFVRGPEHTPFEERLRTLGRNVFIHTGLDVEGTRRRLEEIVEKLNPEQTEVYTCGPGPMIDTVKDVACKRGIPEESVRFEYFKNTDIPTGGDAFEVTLAKSGKTFMVPSDKTLLKACWDEGVPLEASCEQGVCGTCMTAVLSGELEHHDTYLSKRERESGKWIMPCVSRCKSQKLVLDV</sequence>
<dbReference type="GO" id="GO:0051537">
    <property type="term" value="F:2 iron, 2 sulfur cluster binding"/>
    <property type="evidence" value="ECO:0007669"/>
    <property type="project" value="UniProtKB-KW"/>
</dbReference>
<evidence type="ECO:0000313" key="9">
    <source>
        <dbReference type="Proteomes" id="UP000054851"/>
    </source>
</evidence>
<dbReference type="PROSITE" id="PS51384">
    <property type="entry name" value="FAD_FR"/>
    <property type="match status" value="1"/>
</dbReference>
<dbReference type="InterPro" id="IPR017941">
    <property type="entry name" value="Rieske_2Fe-2S"/>
</dbReference>
<evidence type="ECO:0000256" key="3">
    <source>
        <dbReference type="ARBA" id="ARBA00023004"/>
    </source>
</evidence>
<dbReference type="Gene3D" id="3.10.20.30">
    <property type="match status" value="1"/>
</dbReference>
<evidence type="ECO:0000256" key="2">
    <source>
        <dbReference type="ARBA" id="ARBA00022723"/>
    </source>
</evidence>
<reference evidence="8" key="1">
    <citation type="submission" date="2016-01" db="EMBL/GenBank/DDBJ databases">
        <authorList>
            <person name="Peeters C."/>
        </authorList>
    </citation>
    <scope>NUCLEOTIDE SEQUENCE</scope>
    <source>
        <strain evidence="8">LMG 29322</strain>
    </source>
</reference>
<dbReference type="InterPro" id="IPR039261">
    <property type="entry name" value="FNR_nucleotide-bd"/>
</dbReference>
<evidence type="ECO:0000259" key="7">
    <source>
        <dbReference type="PROSITE" id="PS51384"/>
    </source>
</evidence>
<evidence type="ECO:0000259" key="6">
    <source>
        <dbReference type="PROSITE" id="PS51296"/>
    </source>
</evidence>
<dbReference type="InterPro" id="IPR001433">
    <property type="entry name" value="OxRdtase_FAD/NAD-bd"/>
</dbReference>
<dbReference type="RefSeq" id="WP_063963540.1">
    <property type="nucleotide sequence ID" value="NZ_FCOA02000020.1"/>
</dbReference>
<keyword evidence="2" id="KW-0479">Metal-binding</keyword>
<gene>
    <name evidence="8" type="ORF">AWB79_05089</name>
</gene>
<dbReference type="InterPro" id="IPR012675">
    <property type="entry name" value="Beta-grasp_dom_sf"/>
</dbReference>
<dbReference type="CDD" id="cd03469">
    <property type="entry name" value="Rieske_RO_Alpha_N"/>
    <property type="match status" value="1"/>
</dbReference>
<dbReference type="PROSITE" id="PS51085">
    <property type="entry name" value="2FE2S_FER_2"/>
    <property type="match status" value="1"/>
</dbReference>
<dbReference type="InterPro" id="IPR052353">
    <property type="entry name" value="Benzoxazolinone_Detox_Enz"/>
</dbReference>
<dbReference type="PROSITE" id="PS00197">
    <property type="entry name" value="2FE2S_FER_1"/>
    <property type="match status" value="1"/>
</dbReference>
<dbReference type="Pfam" id="PF00175">
    <property type="entry name" value="NAD_binding_1"/>
    <property type="match status" value="1"/>
</dbReference>
<proteinExistence type="predicted"/>
<dbReference type="STRING" id="1777140.AWB79_05089"/>
<dbReference type="Gene3D" id="2.102.10.10">
    <property type="entry name" value="Rieske [2Fe-2S] iron-sulphur domain"/>
    <property type="match status" value="1"/>
</dbReference>
<protein>
    <submittedName>
        <fullName evidence="8">Ferredoxin</fullName>
    </submittedName>
</protein>
<dbReference type="Proteomes" id="UP000054851">
    <property type="component" value="Unassembled WGS sequence"/>
</dbReference>
<dbReference type="PANTHER" id="PTHR30212:SF2">
    <property type="entry name" value="PROTEIN YIIM"/>
    <property type="match status" value="1"/>
</dbReference>
<dbReference type="CDD" id="cd00207">
    <property type="entry name" value="fer2"/>
    <property type="match status" value="1"/>
</dbReference>
<dbReference type="SUPFAM" id="SSF54292">
    <property type="entry name" value="2Fe-2S ferredoxin-like"/>
    <property type="match status" value="1"/>
</dbReference>
<dbReference type="InterPro" id="IPR017927">
    <property type="entry name" value="FAD-bd_FR_type"/>
</dbReference>
<keyword evidence="1" id="KW-0001">2Fe-2S</keyword>
<keyword evidence="4" id="KW-0411">Iron-sulfur</keyword>
<dbReference type="Pfam" id="PF00111">
    <property type="entry name" value="Fer2"/>
    <property type="match status" value="1"/>
</dbReference>